<dbReference type="Proteomes" id="UP001054821">
    <property type="component" value="Chromosome 1"/>
</dbReference>
<gene>
    <name evidence="1" type="ORF">L3X38_009122</name>
</gene>
<evidence type="ECO:0000313" key="1">
    <source>
        <dbReference type="EMBL" id="KAI5356227.1"/>
    </source>
</evidence>
<accession>A0AAD4ZXP1</accession>
<sequence length="133" mass="14205">MEILSFGSPLINIHQRCRTVRHVKESYGGPHTSSSSGLLYCKDLSSACHSFGTHGCFSMGLPNGNLGDADCEGESPSLVVFRCGTPLALLRVVICGDASLAKVMSSQSLFGSLERGVGFFNFYIQAQVAKVIE</sequence>
<keyword evidence="2" id="KW-1185">Reference proteome</keyword>
<organism evidence="1 2">
    <name type="scientific">Prunus dulcis</name>
    <name type="common">Almond</name>
    <name type="synonym">Amygdalus dulcis</name>
    <dbReference type="NCBI Taxonomy" id="3755"/>
    <lineage>
        <taxon>Eukaryota</taxon>
        <taxon>Viridiplantae</taxon>
        <taxon>Streptophyta</taxon>
        <taxon>Embryophyta</taxon>
        <taxon>Tracheophyta</taxon>
        <taxon>Spermatophyta</taxon>
        <taxon>Magnoliopsida</taxon>
        <taxon>eudicotyledons</taxon>
        <taxon>Gunneridae</taxon>
        <taxon>Pentapetalae</taxon>
        <taxon>rosids</taxon>
        <taxon>fabids</taxon>
        <taxon>Rosales</taxon>
        <taxon>Rosaceae</taxon>
        <taxon>Amygdaloideae</taxon>
        <taxon>Amygdaleae</taxon>
        <taxon>Prunus</taxon>
    </lineage>
</organism>
<comment type="caution">
    <text evidence="1">The sequence shown here is derived from an EMBL/GenBank/DDBJ whole genome shotgun (WGS) entry which is preliminary data.</text>
</comment>
<reference evidence="1 2" key="1">
    <citation type="journal article" date="2022" name="G3 (Bethesda)">
        <title>Whole-genome sequence and methylome profiling of the almond [Prunus dulcis (Mill.) D.A. Webb] cultivar 'Nonpareil'.</title>
        <authorList>
            <person name="D'Amico-Willman K.M."/>
            <person name="Ouma W.Z."/>
            <person name="Meulia T."/>
            <person name="Sideli G.M."/>
            <person name="Gradziel T.M."/>
            <person name="Fresnedo-Ramirez J."/>
        </authorList>
    </citation>
    <scope>NUCLEOTIDE SEQUENCE [LARGE SCALE GENOMIC DNA]</scope>
    <source>
        <strain evidence="1">Clone GOH B32 T37-40</strain>
    </source>
</reference>
<dbReference type="EMBL" id="JAJFAZ020000001">
    <property type="protein sequence ID" value="KAI5356227.1"/>
    <property type="molecule type" value="Genomic_DNA"/>
</dbReference>
<dbReference type="AlphaFoldDB" id="A0AAD4ZXP1"/>
<proteinExistence type="predicted"/>
<evidence type="ECO:0000313" key="2">
    <source>
        <dbReference type="Proteomes" id="UP001054821"/>
    </source>
</evidence>
<name>A0AAD4ZXP1_PRUDU</name>
<protein>
    <submittedName>
        <fullName evidence="1">Uncharacterized protein</fullName>
    </submittedName>
</protein>